<dbReference type="Gramene" id="HORVU.MOREX.r3.4HG0396050.1">
    <property type="protein sequence ID" value="HORVU.MOREX.r3.4HG0396050.1"/>
    <property type="gene ID" value="HORVU.MOREX.r3.4HG0396050"/>
</dbReference>
<dbReference type="PANTHER" id="PTHR47169">
    <property type="entry name" value="OS01G0541250 PROTEIN"/>
    <property type="match status" value="1"/>
</dbReference>
<dbReference type="AlphaFoldDB" id="A0A8I6XH50"/>
<sequence length="253" mass="29304">MMDEHSISTPYPRFKSMNNMVHIDEKWYDMTRVKNTYYVLPEEPEPEHTVSNTNSIGKTKAQWKSQNRDRGTIEVKPVKVTSHVCREYLINKVIPAIQDKWPNDDEGTTIFIQRDNAKPHVLPNDEGFREVVEQTDLDIRLLQQPPNSPEFNVLDLCFHRSLQSLTDCRAPMNIRELIQGVEEEFENYDAHKLFKSFITLQAVMVRVMEDQGGNSYKMPHLHKDRLQNAGEEIIGVYCSAELITDTVAILEQG</sequence>
<feature type="compositionally biased region" description="Polar residues" evidence="1">
    <location>
        <begin position="49"/>
        <end position="65"/>
    </location>
</feature>
<reference evidence="3" key="1">
    <citation type="journal article" date="2012" name="Nature">
        <title>A physical, genetic and functional sequence assembly of the barley genome.</title>
        <authorList>
            <consortium name="The International Barley Genome Sequencing Consortium"/>
            <person name="Mayer K.F."/>
            <person name="Waugh R."/>
            <person name="Brown J.W."/>
            <person name="Schulman A."/>
            <person name="Langridge P."/>
            <person name="Platzer M."/>
            <person name="Fincher G.B."/>
            <person name="Muehlbauer G.J."/>
            <person name="Sato K."/>
            <person name="Close T.J."/>
            <person name="Wise R.P."/>
            <person name="Stein N."/>
        </authorList>
    </citation>
    <scope>NUCLEOTIDE SEQUENCE [LARGE SCALE GENOMIC DNA]</scope>
    <source>
        <strain evidence="3">cv. Morex</strain>
    </source>
</reference>
<dbReference type="InterPro" id="IPR036397">
    <property type="entry name" value="RNaseH_sf"/>
</dbReference>
<dbReference type="Gene3D" id="3.30.420.10">
    <property type="entry name" value="Ribonuclease H-like superfamily/Ribonuclease H"/>
    <property type="match status" value="1"/>
</dbReference>
<accession>A0A8I6XH50</accession>
<protein>
    <recommendedName>
        <fullName evidence="4">Transposase</fullName>
    </recommendedName>
</protein>
<keyword evidence="3" id="KW-1185">Reference proteome</keyword>
<evidence type="ECO:0008006" key="4">
    <source>
        <dbReference type="Google" id="ProtNLM"/>
    </source>
</evidence>
<evidence type="ECO:0000313" key="2">
    <source>
        <dbReference type="EnsemblPlants" id="HORVU.MOREX.r3.4HG0396050.1"/>
    </source>
</evidence>
<reference evidence="2" key="2">
    <citation type="submission" date="2020-10" db="EMBL/GenBank/DDBJ databases">
        <authorList>
            <person name="Scholz U."/>
            <person name="Mascher M."/>
            <person name="Fiebig A."/>
        </authorList>
    </citation>
    <scope>NUCLEOTIDE SEQUENCE [LARGE SCALE GENOMIC DNA]</scope>
    <source>
        <strain evidence="2">cv. Morex</strain>
    </source>
</reference>
<evidence type="ECO:0000256" key="1">
    <source>
        <dbReference type="SAM" id="MobiDB-lite"/>
    </source>
</evidence>
<reference evidence="2" key="3">
    <citation type="submission" date="2022-01" db="UniProtKB">
        <authorList>
            <consortium name="EnsemblPlants"/>
        </authorList>
    </citation>
    <scope>IDENTIFICATION</scope>
    <source>
        <strain evidence="2">subsp. vulgare</strain>
    </source>
</reference>
<dbReference type="Proteomes" id="UP000011116">
    <property type="component" value="Chromosome 4H"/>
</dbReference>
<organism evidence="2 3">
    <name type="scientific">Hordeum vulgare subsp. vulgare</name>
    <name type="common">Domesticated barley</name>
    <dbReference type="NCBI Taxonomy" id="112509"/>
    <lineage>
        <taxon>Eukaryota</taxon>
        <taxon>Viridiplantae</taxon>
        <taxon>Streptophyta</taxon>
        <taxon>Embryophyta</taxon>
        <taxon>Tracheophyta</taxon>
        <taxon>Spermatophyta</taxon>
        <taxon>Magnoliopsida</taxon>
        <taxon>Liliopsida</taxon>
        <taxon>Poales</taxon>
        <taxon>Poaceae</taxon>
        <taxon>BOP clade</taxon>
        <taxon>Pooideae</taxon>
        <taxon>Triticodae</taxon>
        <taxon>Triticeae</taxon>
        <taxon>Hordeinae</taxon>
        <taxon>Hordeum</taxon>
    </lineage>
</organism>
<feature type="region of interest" description="Disordered" evidence="1">
    <location>
        <begin position="44"/>
        <end position="68"/>
    </location>
</feature>
<proteinExistence type="predicted"/>
<dbReference type="GO" id="GO:0003676">
    <property type="term" value="F:nucleic acid binding"/>
    <property type="evidence" value="ECO:0007669"/>
    <property type="project" value="InterPro"/>
</dbReference>
<name>A0A8I6XH50_HORVV</name>
<dbReference type="PANTHER" id="PTHR47169:SF2">
    <property type="entry name" value="OS01G0541250 PROTEIN"/>
    <property type="match status" value="1"/>
</dbReference>
<evidence type="ECO:0000313" key="3">
    <source>
        <dbReference type="Proteomes" id="UP000011116"/>
    </source>
</evidence>
<dbReference type="EnsemblPlants" id="HORVU.MOREX.r3.4HG0396050.1">
    <property type="protein sequence ID" value="HORVU.MOREX.r3.4HG0396050.1"/>
    <property type="gene ID" value="HORVU.MOREX.r3.4HG0396050"/>
</dbReference>